<dbReference type="OrthoDB" id="9777859at2"/>
<dbReference type="STRING" id="1280947.HY30_04245"/>
<dbReference type="eggNOG" id="COG0154">
    <property type="taxonomic scope" value="Bacteria"/>
</dbReference>
<accession>A0A062UQ73</accession>
<name>A0A062UQ73_9PROT</name>
<reference evidence="2 3" key="1">
    <citation type="journal article" date="2014" name="Antonie Van Leeuwenhoek">
        <title>Hyphomonas beringensis sp. nov. and Hyphomonas chukchiensis sp. nov., isolated from surface seawater of the Bering Sea and Chukchi Sea.</title>
        <authorList>
            <person name="Li C."/>
            <person name="Lai Q."/>
            <person name="Li G."/>
            <person name="Dong C."/>
            <person name="Wang J."/>
            <person name="Liao Y."/>
            <person name="Shao Z."/>
        </authorList>
    </citation>
    <scope>NUCLEOTIDE SEQUENCE [LARGE SCALE GENOMIC DNA]</scope>
    <source>
        <strain evidence="2 3">BH-BN04-4</strain>
    </source>
</reference>
<dbReference type="RefSeq" id="WP_034739025.1">
    <property type="nucleotide sequence ID" value="NZ_AWFG01000019.1"/>
</dbReference>
<dbReference type="PANTHER" id="PTHR43372">
    <property type="entry name" value="FATTY-ACID AMIDE HYDROLASE"/>
    <property type="match status" value="1"/>
</dbReference>
<proteinExistence type="predicted"/>
<gene>
    <name evidence="2" type="ORF">HY30_04245</name>
</gene>
<dbReference type="PANTHER" id="PTHR43372:SF4">
    <property type="entry name" value="FATTY-ACID AMIDE HYDROLASE 2"/>
    <property type="match status" value="1"/>
</dbReference>
<dbReference type="InterPro" id="IPR052739">
    <property type="entry name" value="FAAH2"/>
</dbReference>
<protein>
    <recommendedName>
        <fullName evidence="1">Amidase domain-containing protein</fullName>
    </recommendedName>
</protein>
<dbReference type="Pfam" id="PF01425">
    <property type="entry name" value="Amidase"/>
    <property type="match status" value="2"/>
</dbReference>
<dbReference type="GO" id="GO:0012505">
    <property type="term" value="C:endomembrane system"/>
    <property type="evidence" value="ECO:0007669"/>
    <property type="project" value="TreeGrafter"/>
</dbReference>
<sequence length="454" mass="47733">MATKERLDLGSASACETAAAVRRGDVSALEVCEAAIARIERTDGSINAVVVRDFDRARAAAKHIDKTRQPNDARPLLGVAMTVKESIDIAGLPTTWGMEVFKDLPVTEDALLVKRLKAAGAVILGKSNAPVALADWQTENPVYGRTVNPYDETRSPGGSSGGAAAALATGMVPLEVGSDIGGSIRVPAHMCGVFGHKPTYGIIPLKGHGFPGTDGVDVPLGVVGPMARHAEDLSVALDVITGPEAGAAYRLDLPAARHAALAKYRVLVLDGLPDVPADSDTRTAVSNLADTLAEAGATVSDDTSLLPDVTAIHQTYVKMLNTALSRGTPGARPINAHEWMELMDEQMRVTRAWRELFETYDVVIAPIFSTPAFPYKTEPDWGNRTLSVDGRMQPYGAQLAWAGLATFPGLPATAVPVAKSGEGLPIGLQLIGGPYEHRTTLGLASLLEEAGLTV</sequence>
<dbReference type="InterPro" id="IPR023631">
    <property type="entry name" value="Amidase_dom"/>
</dbReference>
<feature type="domain" description="Amidase" evidence="1">
    <location>
        <begin position="30"/>
        <end position="320"/>
    </location>
</feature>
<evidence type="ECO:0000259" key="1">
    <source>
        <dbReference type="Pfam" id="PF01425"/>
    </source>
</evidence>
<comment type="caution">
    <text evidence="2">The sequence shown here is derived from an EMBL/GenBank/DDBJ whole genome shotgun (WGS) entry which is preliminary data.</text>
</comment>
<dbReference type="AlphaFoldDB" id="A0A062UQ73"/>
<dbReference type="PATRIC" id="fig|1280947.3.peg.1721"/>
<feature type="domain" description="Amidase" evidence="1">
    <location>
        <begin position="338"/>
        <end position="441"/>
    </location>
</feature>
<dbReference type="EMBL" id="AWFG01000019">
    <property type="protein sequence ID" value="KCZ58959.1"/>
    <property type="molecule type" value="Genomic_DNA"/>
</dbReference>
<evidence type="ECO:0000313" key="3">
    <source>
        <dbReference type="Proteomes" id="UP000027190"/>
    </source>
</evidence>
<dbReference type="SUPFAM" id="SSF75304">
    <property type="entry name" value="Amidase signature (AS) enzymes"/>
    <property type="match status" value="1"/>
</dbReference>
<evidence type="ECO:0000313" key="2">
    <source>
        <dbReference type="EMBL" id="KCZ58959.1"/>
    </source>
</evidence>
<organism evidence="2 3">
    <name type="scientific">Hyphomonas chukchiensis</name>
    <dbReference type="NCBI Taxonomy" id="1280947"/>
    <lineage>
        <taxon>Bacteria</taxon>
        <taxon>Pseudomonadati</taxon>
        <taxon>Pseudomonadota</taxon>
        <taxon>Alphaproteobacteria</taxon>
        <taxon>Hyphomonadales</taxon>
        <taxon>Hyphomonadaceae</taxon>
        <taxon>Hyphomonas</taxon>
    </lineage>
</organism>
<dbReference type="InterPro" id="IPR036928">
    <property type="entry name" value="AS_sf"/>
</dbReference>
<dbReference type="Proteomes" id="UP000027190">
    <property type="component" value="Unassembled WGS sequence"/>
</dbReference>
<keyword evidence="3" id="KW-1185">Reference proteome</keyword>
<dbReference type="Gene3D" id="3.90.1300.10">
    <property type="entry name" value="Amidase signature (AS) domain"/>
    <property type="match status" value="1"/>
</dbReference>